<dbReference type="Proteomes" id="UP000320390">
    <property type="component" value="Chromosome"/>
</dbReference>
<evidence type="ECO:0000313" key="2">
    <source>
        <dbReference type="Proteomes" id="UP000320390"/>
    </source>
</evidence>
<protein>
    <submittedName>
        <fullName evidence="1">Uncharacterized protein</fullName>
    </submittedName>
</protein>
<dbReference type="EMBL" id="CP036434">
    <property type="protein sequence ID" value="QDV04796.1"/>
    <property type="molecule type" value="Genomic_DNA"/>
</dbReference>
<proteinExistence type="predicted"/>
<gene>
    <name evidence="1" type="ORF">Poly30_02890</name>
</gene>
<dbReference type="OrthoDB" id="9805802at2"/>
<dbReference type="AlphaFoldDB" id="A0A518EL28"/>
<accession>A0A518EL28</accession>
<sequence length="596" mass="64902">MKSIVSEHAFRADGFRVWTYRSIRDSGFVPLSCVTALVGREHSGKTNLLLALAGLDPRAHSPYSVQRDWPRGRKPQPDGDQIVCALDLELPPSERDELVNEGILRPEAVGVRVGRTYEGQFRVAALSHHFLHGGNNQLPDWEEAGGELRQHVLDKFPSLLYASAGSMLPDRVDLMELMKNSALGWEGDSDRAEHVGLRALAELLGLRHDAPPLEEVAALVAHLPARLSRLNRILHERGLRHELAISEERDQLRVLVRNGRSTQSVAKLPPARRLQLTLDLRIAAAHARSQVAPILLLDAPGKAFKGGLKRQLRPTLFGYSDAGIPVVYSSRLPFHVELQHPEQVLVLGPSDQESKPLCARPARGTELKPMAALGMQGRSSFRIDQTNLVVEGPTDAGILRALAELVTASGERSIPEELNIIAAGGAFEVAGVSMFLARQGLQVVALFDSDAAGLAGQEQLEGSIRTEVALRGTIRSLTLGDAAGLDLEGATIEDLFPAMLLLDALRSVADEAGFQLLEDLGAHSQLAEEEHLARRLEKAFHAKHLRYPKVEVVTELEARLSSMRSLAELPSQMAVSVRSLVAALREALQEALPPSA</sequence>
<dbReference type="RefSeq" id="WP_145194241.1">
    <property type="nucleotide sequence ID" value="NZ_CP036434.1"/>
</dbReference>
<reference evidence="1 2" key="1">
    <citation type="submission" date="2019-02" db="EMBL/GenBank/DDBJ databases">
        <title>Deep-cultivation of Planctomycetes and their phenomic and genomic characterization uncovers novel biology.</title>
        <authorList>
            <person name="Wiegand S."/>
            <person name="Jogler M."/>
            <person name="Boedeker C."/>
            <person name="Pinto D."/>
            <person name="Vollmers J."/>
            <person name="Rivas-Marin E."/>
            <person name="Kohn T."/>
            <person name="Peeters S.H."/>
            <person name="Heuer A."/>
            <person name="Rast P."/>
            <person name="Oberbeckmann S."/>
            <person name="Bunk B."/>
            <person name="Jeske O."/>
            <person name="Meyerdierks A."/>
            <person name="Storesund J.E."/>
            <person name="Kallscheuer N."/>
            <person name="Luecker S."/>
            <person name="Lage O.M."/>
            <person name="Pohl T."/>
            <person name="Merkel B.J."/>
            <person name="Hornburger P."/>
            <person name="Mueller R.-W."/>
            <person name="Bruemmer F."/>
            <person name="Labrenz M."/>
            <person name="Spormann A.M."/>
            <person name="Op den Camp H."/>
            <person name="Overmann J."/>
            <person name="Amann R."/>
            <person name="Jetten M.S.M."/>
            <person name="Mascher T."/>
            <person name="Medema M.H."/>
            <person name="Devos D.P."/>
            <person name="Kaster A.-K."/>
            <person name="Ovreas L."/>
            <person name="Rohde M."/>
            <person name="Galperin M.Y."/>
            <person name="Jogler C."/>
        </authorList>
    </citation>
    <scope>NUCLEOTIDE SEQUENCE [LARGE SCALE GENOMIC DNA]</scope>
    <source>
        <strain evidence="1 2">Poly30</strain>
    </source>
</reference>
<evidence type="ECO:0000313" key="1">
    <source>
        <dbReference type="EMBL" id="QDV04796.1"/>
    </source>
</evidence>
<keyword evidence="2" id="KW-1185">Reference proteome</keyword>
<name>A0A518EL28_9BACT</name>
<organism evidence="1 2">
    <name type="scientific">Saltatorellus ferox</name>
    <dbReference type="NCBI Taxonomy" id="2528018"/>
    <lineage>
        <taxon>Bacteria</taxon>
        <taxon>Pseudomonadati</taxon>
        <taxon>Planctomycetota</taxon>
        <taxon>Planctomycetia</taxon>
        <taxon>Planctomycetia incertae sedis</taxon>
        <taxon>Saltatorellus</taxon>
    </lineage>
</organism>